<evidence type="ECO:0000313" key="3">
    <source>
        <dbReference type="Proteomes" id="UP001152798"/>
    </source>
</evidence>
<dbReference type="EMBL" id="OV725079">
    <property type="protein sequence ID" value="CAH1394710.1"/>
    <property type="molecule type" value="Genomic_DNA"/>
</dbReference>
<feature type="compositionally biased region" description="Pro residues" evidence="1">
    <location>
        <begin position="37"/>
        <end position="46"/>
    </location>
</feature>
<reference evidence="2" key="1">
    <citation type="submission" date="2022-01" db="EMBL/GenBank/DDBJ databases">
        <authorList>
            <person name="King R."/>
        </authorList>
    </citation>
    <scope>NUCLEOTIDE SEQUENCE</scope>
</reference>
<keyword evidence="3" id="KW-1185">Reference proteome</keyword>
<feature type="compositionally biased region" description="Low complexity" evidence="1">
    <location>
        <begin position="47"/>
        <end position="60"/>
    </location>
</feature>
<gene>
    <name evidence="2" type="ORF">NEZAVI_LOCUS5149</name>
</gene>
<protein>
    <submittedName>
        <fullName evidence="2">Uncharacterized protein</fullName>
    </submittedName>
</protein>
<feature type="region of interest" description="Disordered" evidence="1">
    <location>
        <begin position="1"/>
        <end position="87"/>
    </location>
</feature>
<accession>A0A9P0H4H9</accession>
<organism evidence="2 3">
    <name type="scientific">Nezara viridula</name>
    <name type="common">Southern green stink bug</name>
    <name type="synonym">Cimex viridulus</name>
    <dbReference type="NCBI Taxonomy" id="85310"/>
    <lineage>
        <taxon>Eukaryota</taxon>
        <taxon>Metazoa</taxon>
        <taxon>Ecdysozoa</taxon>
        <taxon>Arthropoda</taxon>
        <taxon>Hexapoda</taxon>
        <taxon>Insecta</taxon>
        <taxon>Pterygota</taxon>
        <taxon>Neoptera</taxon>
        <taxon>Paraneoptera</taxon>
        <taxon>Hemiptera</taxon>
        <taxon>Heteroptera</taxon>
        <taxon>Panheteroptera</taxon>
        <taxon>Pentatomomorpha</taxon>
        <taxon>Pentatomoidea</taxon>
        <taxon>Pentatomidae</taxon>
        <taxon>Pentatominae</taxon>
        <taxon>Nezara</taxon>
    </lineage>
</organism>
<sequence length="146" mass="15995">MLSAPEPAAETSVSRPPSRGGDGTPAEGAVPSSGGDAPPPAPPPAQPEHQPQQSAQQAPNQHRDSDDEEAQVNVRKHYTSSMGRLRRGYIPARQYVPTTLWWPPSCRSRTAYGARTHSCPRGIDWPLRLDNERPWRVKASSLAENR</sequence>
<evidence type="ECO:0000256" key="1">
    <source>
        <dbReference type="SAM" id="MobiDB-lite"/>
    </source>
</evidence>
<name>A0A9P0H4H9_NEZVI</name>
<dbReference type="Proteomes" id="UP001152798">
    <property type="component" value="Chromosome 3"/>
</dbReference>
<proteinExistence type="predicted"/>
<evidence type="ECO:0000313" key="2">
    <source>
        <dbReference type="EMBL" id="CAH1394710.1"/>
    </source>
</evidence>
<dbReference type="AlphaFoldDB" id="A0A9P0H4H9"/>